<dbReference type="KEGG" id="pmai:CF386_03540"/>
<gene>
    <name evidence="2" type="ORF">CF386_03540</name>
</gene>
<dbReference type="EMBL" id="CP022355">
    <property type="protein sequence ID" value="ASK78170.1"/>
    <property type="molecule type" value="Genomic_DNA"/>
</dbReference>
<proteinExistence type="predicted"/>
<protein>
    <submittedName>
        <fullName evidence="2">Uncharacterized protein</fullName>
    </submittedName>
</protein>
<evidence type="ECO:0000313" key="3">
    <source>
        <dbReference type="Proteomes" id="UP000242175"/>
    </source>
</evidence>
<evidence type="ECO:0000256" key="1">
    <source>
        <dbReference type="SAM" id="Phobius"/>
    </source>
</evidence>
<name>A0A220VCZ5_9GAMM</name>
<sequence length="113" mass="13230">MEPKNNKTKLLPSKVKKIDKKFIFFTTLIIMSLFFSFISLGFLYKFHQNFVANDNQLNELKLNVKNLTSSNTNNLKKIQLNIDSIQKQSKENKKNIQFFTILNQNPIIKTFGL</sequence>
<keyword evidence="3" id="KW-1185">Reference proteome</keyword>
<dbReference type="RefSeq" id="WP_089073079.1">
    <property type="nucleotide sequence ID" value="NZ_CP022355.1"/>
</dbReference>
<keyword evidence="1" id="KW-0812">Transmembrane</keyword>
<dbReference type="Proteomes" id="UP000242175">
    <property type="component" value="Chromosome large"/>
</dbReference>
<evidence type="ECO:0000313" key="2">
    <source>
        <dbReference type="EMBL" id="ASK78170.1"/>
    </source>
</evidence>
<dbReference type="AlphaFoldDB" id="A0A220VCZ5"/>
<keyword evidence="1" id="KW-1133">Transmembrane helix</keyword>
<reference evidence="2 3" key="1">
    <citation type="journal article" date="2016" name="Int. J. Syst. Evol. Microbiol.">
        <title>Paraphotobacterium marinum gen. nov., sp. nov., a member of the family Vibrionaceae, isolated from surface seawater.</title>
        <authorList>
            <person name="Huang Z."/>
            <person name="Dong C."/>
            <person name="Shao Z."/>
        </authorList>
    </citation>
    <scope>NUCLEOTIDE SEQUENCE [LARGE SCALE GENOMIC DNA]</scope>
    <source>
        <strain evidence="2 3">NSCS20N07D</strain>
    </source>
</reference>
<organism evidence="2 3">
    <name type="scientific">Paraphotobacterium marinum</name>
    <dbReference type="NCBI Taxonomy" id="1755811"/>
    <lineage>
        <taxon>Bacteria</taxon>
        <taxon>Pseudomonadati</taxon>
        <taxon>Pseudomonadota</taxon>
        <taxon>Gammaproteobacteria</taxon>
        <taxon>Vibrionales</taxon>
        <taxon>Vibrionaceae</taxon>
        <taxon>Paraphotobacterium</taxon>
    </lineage>
</organism>
<accession>A0A220VCZ5</accession>
<keyword evidence="1" id="KW-0472">Membrane</keyword>
<feature type="transmembrane region" description="Helical" evidence="1">
    <location>
        <begin position="21"/>
        <end position="44"/>
    </location>
</feature>